<gene>
    <name evidence="7" type="ORF">J2X01_003025</name>
</gene>
<evidence type="ECO:0000313" key="7">
    <source>
        <dbReference type="EMBL" id="MDR7083730.1"/>
    </source>
</evidence>
<comment type="caution">
    <text evidence="7">The sequence shown here is derived from an EMBL/GenBank/DDBJ whole genome shotgun (WGS) entry which is preliminary data.</text>
</comment>
<dbReference type="InterPro" id="IPR050416">
    <property type="entry name" value="FAD-linked_Oxidoreductase"/>
</dbReference>
<dbReference type="InterPro" id="IPR016166">
    <property type="entry name" value="FAD-bd_PCMH"/>
</dbReference>
<dbReference type="Gene3D" id="3.30.465.10">
    <property type="match status" value="1"/>
</dbReference>
<dbReference type="EMBL" id="JAVDVQ010000013">
    <property type="protein sequence ID" value="MDR7083730.1"/>
    <property type="molecule type" value="Genomic_DNA"/>
</dbReference>
<dbReference type="PANTHER" id="PTHR42973">
    <property type="entry name" value="BINDING OXIDOREDUCTASE, PUTATIVE (AFU_ORTHOLOGUE AFUA_1G17690)-RELATED"/>
    <property type="match status" value="1"/>
</dbReference>
<evidence type="ECO:0000256" key="4">
    <source>
        <dbReference type="ARBA" id="ARBA00022827"/>
    </source>
</evidence>
<evidence type="ECO:0000256" key="2">
    <source>
        <dbReference type="ARBA" id="ARBA00005466"/>
    </source>
</evidence>
<dbReference type="InterPro" id="IPR006094">
    <property type="entry name" value="Oxid_FAD_bind_N"/>
</dbReference>
<name>A0ABU1UF12_9MICC</name>
<evidence type="ECO:0000259" key="6">
    <source>
        <dbReference type="PROSITE" id="PS51387"/>
    </source>
</evidence>
<dbReference type="PANTHER" id="PTHR42973:SF39">
    <property type="entry name" value="FAD-BINDING PCMH-TYPE DOMAIN-CONTAINING PROTEIN"/>
    <property type="match status" value="1"/>
</dbReference>
<proteinExistence type="inferred from homology"/>
<protein>
    <recommendedName>
        <fullName evidence="6">FAD-binding PCMH-type domain-containing protein</fullName>
    </recommendedName>
</protein>
<dbReference type="PROSITE" id="PS00862">
    <property type="entry name" value="OX2_COVAL_FAD"/>
    <property type="match status" value="1"/>
</dbReference>
<dbReference type="InterPro" id="IPR036318">
    <property type="entry name" value="FAD-bd_PCMH-like_sf"/>
</dbReference>
<keyword evidence="5" id="KW-0560">Oxidoreductase</keyword>
<dbReference type="RefSeq" id="WP_310058960.1">
    <property type="nucleotide sequence ID" value="NZ_JAVDVQ010000013.1"/>
</dbReference>
<dbReference type="InterPro" id="IPR016169">
    <property type="entry name" value="FAD-bd_PCMH_sub2"/>
</dbReference>
<reference evidence="7 8" key="1">
    <citation type="submission" date="2023-07" db="EMBL/GenBank/DDBJ databases">
        <title>Sorghum-associated microbial communities from plants grown in Nebraska, USA.</title>
        <authorList>
            <person name="Schachtman D."/>
        </authorList>
    </citation>
    <scope>NUCLEOTIDE SEQUENCE [LARGE SCALE GENOMIC DNA]</scope>
    <source>
        <strain evidence="7 8">BE167</strain>
    </source>
</reference>
<feature type="domain" description="FAD-binding PCMH-type" evidence="6">
    <location>
        <begin position="37"/>
        <end position="205"/>
    </location>
</feature>
<organism evidence="7 8">
    <name type="scientific">Arthrobacter ginsengisoli</name>
    <dbReference type="NCBI Taxonomy" id="1356565"/>
    <lineage>
        <taxon>Bacteria</taxon>
        <taxon>Bacillati</taxon>
        <taxon>Actinomycetota</taxon>
        <taxon>Actinomycetes</taxon>
        <taxon>Micrococcales</taxon>
        <taxon>Micrococcaceae</taxon>
        <taxon>Arthrobacter</taxon>
    </lineage>
</organism>
<dbReference type="PROSITE" id="PS51387">
    <property type="entry name" value="FAD_PCMH"/>
    <property type="match status" value="1"/>
</dbReference>
<evidence type="ECO:0000256" key="1">
    <source>
        <dbReference type="ARBA" id="ARBA00001974"/>
    </source>
</evidence>
<comment type="similarity">
    <text evidence="2">Belongs to the oxygen-dependent FAD-linked oxidoreductase family.</text>
</comment>
<evidence type="ECO:0000256" key="5">
    <source>
        <dbReference type="ARBA" id="ARBA00023002"/>
    </source>
</evidence>
<evidence type="ECO:0000256" key="3">
    <source>
        <dbReference type="ARBA" id="ARBA00022630"/>
    </source>
</evidence>
<accession>A0ABU1UF12</accession>
<comment type="cofactor">
    <cofactor evidence="1">
        <name>FAD</name>
        <dbReference type="ChEBI" id="CHEBI:57692"/>
    </cofactor>
</comment>
<dbReference type="Pfam" id="PF01565">
    <property type="entry name" value="FAD_binding_4"/>
    <property type="match status" value="1"/>
</dbReference>
<dbReference type="InterPro" id="IPR006093">
    <property type="entry name" value="Oxy_OxRdtase_FAD_BS"/>
</dbReference>
<sequence>MLVSDDIQALSRAVSGPVALPDSPEFAAETFAFNAATVHRPDVVLGAETAQDVAAGVKWAAERRLPVAVQSTGHGADSAVDGGLLISTRRLQELQIDPVERTARVGAGVKWRTVLEASLPFGLVGLHGSSTDVGVVGYTVGGGLPILGRAHGFAADHVRSMEVVTADGALRRIDAGAEAELFALMCGSKGNLGIVTELEFSLFPLGEFYGGGIIYPGADAALILAAFRDWLPSLPDDASPSISLLRLPEMDFVPEPLRGQFVVHLRFAFLGSSEEGDSLLAPMRAVSRPLMDTAGPMSYLDVDQIHMDPSDPLPFMDGGALLKDLGEETVADLLELAGEGSDCPLLLVEIRPLGGALARAALSRAGELPNAVSGRDAAFLLFVLGFNMPPVAEAVAAFVRGILAAMAPHSTGFTLVNFHGVPGDEADRARAWSPAVYERMRAAKSSYDPGNLLRFGHTITGVPSVT</sequence>
<dbReference type="Proteomes" id="UP001252243">
    <property type="component" value="Unassembled WGS sequence"/>
</dbReference>
<evidence type="ECO:0000313" key="8">
    <source>
        <dbReference type="Proteomes" id="UP001252243"/>
    </source>
</evidence>
<dbReference type="SUPFAM" id="SSF56176">
    <property type="entry name" value="FAD-binding/transporter-associated domain-like"/>
    <property type="match status" value="1"/>
</dbReference>
<keyword evidence="4" id="KW-0274">FAD</keyword>
<dbReference type="InterPro" id="IPR016167">
    <property type="entry name" value="FAD-bd_PCMH_sub1"/>
</dbReference>
<dbReference type="Gene3D" id="3.30.43.10">
    <property type="entry name" value="Uridine Diphospho-n-acetylenolpyruvylglucosamine Reductase, domain 2"/>
    <property type="match status" value="1"/>
</dbReference>
<keyword evidence="8" id="KW-1185">Reference proteome</keyword>
<dbReference type="Gene3D" id="3.40.462.20">
    <property type="match status" value="1"/>
</dbReference>
<keyword evidence="3" id="KW-0285">Flavoprotein</keyword>